<dbReference type="InterPro" id="IPR015943">
    <property type="entry name" value="WD40/YVTN_repeat-like_dom_sf"/>
</dbReference>
<dbReference type="PANTHER" id="PTHR22847">
    <property type="entry name" value="WD40 REPEAT PROTEIN"/>
    <property type="match status" value="1"/>
</dbReference>
<dbReference type="PRINTS" id="PR00320">
    <property type="entry name" value="GPROTEINBRPT"/>
</dbReference>
<name>A0A7S1X8N1_9CHLO</name>
<evidence type="ECO:0000256" key="1">
    <source>
        <dbReference type="ARBA" id="ARBA00022574"/>
    </source>
</evidence>
<sequence length="503" mass="53369">MRTIKGEELANIGSGMRDPEKGSPRKGEKDTNKRQRRRRNNKAVMTGRVARFAKKTLKKALEELDFKTEVSLKLAPAYVLTLQTTLVVVVSVSVGASLGYFPDAVRPPNMMHVPATVVGVDKPPPFANLPPTYTATQPPMTTSPPFSLTSIPTPTAATPSTEPRGPPNDAIPMSSLLWWFDGHNSKADGLVEGVAISADGALVATGGRDHLGTLLDAQNNGTLLFAYDRVYVDDVYTVAMNADGSLLATGSRDHNVYLLSGRAAPSQYSVDRFQRIATLEGHGEMVKSVSLSADGRMLVSGCEGGDIFIWDTTTFEPRDNLTSAHQHSVTSVALSADGSRLASGGGDGHVRLWNTPPAGRGGATEPHRTLQGHTGVVHTVAIAANGELVASGSEDKTARVWEFSTGELMHELKGHGGDVMGVSLSADGALLATGCWNGTIRLWDARRDAHTTSPLHVIQDFDDRRPGVTVVSLSADGSLLAAGSTVATVYLWNITGVVGLFTN</sequence>
<feature type="repeat" description="WD" evidence="3">
    <location>
        <begin position="322"/>
        <end position="354"/>
    </location>
</feature>
<dbReference type="InterPro" id="IPR019775">
    <property type="entry name" value="WD40_repeat_CS"/>
</dbReference>
<protein>
    <submittedName>
        <fullName evidence="5">Uncharacterized protein</fullName>
    </submittedName>
</protein>
<organism evidence="5">
    <name type="scientific">Tetraselmis chuii</name>
    <dbReference type="NCBI Taxonomy" id="63592"/>
    <lineage>
        <taxon>Eukaryota</taxon>
        <taxon>Viridiplantae</taxon>
        <taxon>Chlorophyta</taxon>
        <taxon>core chlorophytes</taxon>
        <taxon>Chlorodendrophyceae</taxon>
        <taxon>Chlorodendrales</taxon>
        <taxon>Chlorodendraceae</taxon>
        <taxon>Tetraselmis</taxon>
    </lineage>
</organism>
<dbReference type="InterPro" id="IPR001680">
    <property type="entry name" value="WD40_rpt"/>
</dbReference>
<feature type="region of interest" description="Disordered" evidence="4">
    <location>
        <begin position="1"/>
        <end position="43"/>
    </location>
</feature>
<dbReference type="InterPro" id="IPR020472">
    <property type="entry name" value="WD40_PAC1"/>
</dbReference>
<dbReference type="Gene3D" id="2.130.10.10">
    <property type="entry name" value="YVTN repeat-like/Quinoprotein amine dehydrogenase"/>
    <property type="match status" value="3"/>
</dbReference>
<gene>
    <name evidence="5" type="ORF">TCHU04912_LOCUS19631</name>
</gene>
<dbReference type="PROSITE" id="PS50082">
    <property type="entry name" value="WD_REPEATS_2"/>
    <property type="match status" value="5"/>
</dbReference>
<dbReference type="PROSITE" id="PS00678">
    <property type="entry name" value="WD_REPEATS_1"/>
    <property type="match status" value="1"/>
</dbReference>
<dbReference type="SUPFAM" id="SSF50998">
    <property type="entry name" value="Quinoprotein alcohol dehydrogenase-like"/>
    <property type="match status" value="1"/>
</dbReference>
<reference evidence="5" key="1">
    <citation type="submission" date="2021-01" db="EMBL/GenBank/DDBJ databases">
        <authorList>
            <person name="Corre E."/>
            <person name="Pelletier E."/>
            <person name="Niang G."/>
            <person name="Scheremetjew M."/>
            <person name="Finn R."/>
            <person name="Kale V."/>
            <person name="Holt S."/>
            <person name="Cochrane G."/>
            <person name="Meng A."/>
            <person name="Brown T."/>
            <person name="Cohen L."/>
        </authorList>
    </citation>
    <scope>NUCLEOTIDE SEQUENCE</scope>
    <source>
        <strain evidence="5">PLY429</strain>
    </source>
</reference>
<dbReference type="SMART" id="SM00320">
    <property type="entry name" value="WD40"/>
    <property type="match status" value="7"/>
</dbReference>
<feature type="repeat" description="WD" evidence="3">
    <location>
        <begin position="279"/>
        <end position="320"/>
    </location>
</feature>
<dbReference type="AlphaFoldDB" id="A0A7S1X8N1"/>
<accession>A0A7S1X8N1</accession>
<evidence type="ECO:0000313" key="5">
    <source>
        <dbReference type="EMBL" id="CAD9218362.1"/>
    </source>
</evidence>
<proteinExistence type="predicted"/>
<dbReference type="GO" id="GO:1990234">
    <property type="term" value="C:transferase complex"/>
    <property type="evidence" value="ECO:0007669"/>
    <property type="project" value="UniProtKB-ARBA"/>
</dbReference>
<keyword evidence="2" id="KW-0677">Repeat</keyword>
<feature type="repeat" description="WD" evidence="3">
    <location>
        <begin position="370"/>
        <end position="411"/>
    </location>
</feature>
<keyword evidence="1 3" id="KW-0853">WD repeat</keyword>
<dbReference type="InterPro" id="IPR011047">
    <property type="entry name" value="Quinoprotein_ADH-like_sf"/>
</dbReference>
<dbReference type="Pfam" id="PF00400">
    <property type="entry name" value="WD40"/>
    <property type="match status" value="6"/>
</dbReference>
<evidence type="ECO:0000256" key="3">
    <source>
        <dbReference type="PROSITE-ProRule" id="PRU00221"/>
    </source>
</evidence>
<dbReference type="PROSITE" id="PS50294">
    <property type="entry name" value="WD_REPEATS_REGION"/>
    <property type="match status" value="4"/>
</dbReference>
<feature type="repeat" description="WD" evidence="3">
    <location>
        <begin position="461"/>
        <end position="494"/>
    </location>
</feature>
<feature type="compositionally biased region" description="Basic and acidic residues" evidence="4">
    <location>
        <begin position="17"/>
        <end position="33"/>
    </location>
</feature>
<feature type="repeat" description="WD" evidence="3">
    <location>
        <begin position="412"/>
        <end position="453"/>
    </location>
</feature>
<dbReference type="EMBL" id="HBGG01038058">
    <property type="protein sequence ID" value="CAD9218362.1"/>
    <property type="molecule type" value="Transcribed_RNA"/>
</dbReference>
<evidence type="ECO:0000256" key="2">
    <source>
        <dbReference type="ARBA" id="ARBA00022737"/>
    </source>
</evidence>
<evidence type="ECO:0000256" key="4">
    <source>
        <dbReference type="SAM" id="MobiDB-lite"/>
    </source>
</evidence>
<dbReference type="CDD" id="cd00200">
    <property type="entry name" value="WD40"/>
    <property type="match status" value="1"/>
</dbReference>
<dbReference type="PANTHER" id="PTHR22847:SF637">
    <property type="entry name" value="WD REPEAT DOMAIN 5B"/>
    <property type="match status" value="1"/>
</dbReference>